<dbReference type="GO" id="GO:0005615">
    <property type="term" value="C:extracellular space"/>
    <property type="evidence" value="ECO:0007669"/>
    <property type="project" value="InterPro"/>
</dbReference>
<dbReference type="Pfam" id="PF02128">
    <property type="entry name" value="Peptidase_M36"/>
    <property type="match status" value="1"/>
</dbReference>
<dbReference type="AlphaFoldDB" id="A0AAW7DJ33"/>
<evidence type="ECO:0000259" key="14">
    <source>
        <dbReference type="Pfam" id="PF18962"/>
    </source>
</evidence>
<evidence type="ECO:0000256" key="12">
    <source>
        <dbReference type="SAM" id="SignalP"/>
    </source>
</evidence>
<comment type="cofactor">
    <cofactor evidence="1">
        <name>Zn(2+)</name>
        <dbReference type="ChEBI" id="CHEBI:29105"/>
    </cofactor>
</comment>
<evidence type="ECO:0000313" key="16">
    <source>
        <dbReference type="Proteomes" id="UP001173578"/>
    </source>
</evidence>
<dbReference type="RefSeq" id="WP_286486045.1">
    <property type="nucleotide sequence ID" value="NZ_JACALR010000004.1"/>
</dbReference>
<comment type="subcellular location">
    <subcellularLocation>
        <location evidence="2">Secreted</location>
    </subcellularLocation>
</comment>
<dbReference type="SUPFAM" id="SSF52025">
    <property type="entry name" value="PA domain"/>
    <property type="match status" value="1"/>
</dbReference>
<dbReference type="GO" id="GO:0006508">
    <property type="term" value="P:proteolysis"/>
    <property type="evidence" value="ECO:0007669"/>
    <property type="project" value="UniProtKB-KW"/>
</dbReference>
<dbReference type="PANTHER" id="PTHR33478:SF1">
    <property type="entry name" value="EXTRACELLULAR METALLOPROTEINASE MEP"/>
    <property type="match status" value="1"/>
</dbReference>
<reference evidence="15" key="1">
    <citation type="submission" date="2020-06" db="EMBL/GenBank/DDBJ databases">
        <authorList>
            <person name="Dong N."/>
        </authorList>
    </citation>
    <scope>NUCLEOTIDE SEQUENCE</scope>
    <source>
        <strain evidence="15">210</strain>
    </source>
</reference>
<protein>
    <submittedName>
        <fullName evidence="15">T9SS type A sorting domain-containing protein</fullName>
    </submittedName>
</protein>
<dbReference type="GO" id="GO:0008270">
    <property type="term" value="F:zinc ion binding"/>
    <property type="evidence" value="ECO:0007669"/>
    <property type="project" value="InterPro"/>
</dbReference>
<dbReference type="SUPFAM" id="SSF55486">
    <property type="entry name" value="Metalloproteases ('zincins'), catalytic domain"/>
    <property type="match status" value="1"/>
</dbReference>
<evidence type="ECO:0000259" key="13">
    <source>
        <dbReference type="Pfam" id="PF02225"/>
    </source>
</evidence>
<dbReference type="InterPro" id="IPR027268">
    <property type="entry name" value="Peptidase_M4/M1_CTD_sf"/>
</dbReference>
<keyword evidence="6" id="KW-0479">Metal-binding</keyword>
<dbReference type="Pfam" id="PF02225">
    <property type="entry name" value="PA"/>
    <property type="match status" value="1"/>
</dbReference>
<feature type="domain" description="PA" evidence="13">
    <location>
        <begin position="492"/>
        <end position="583"/>
    </location>
</feature>
<dbReference type="InterPro" id="IPR001842">
    <property type="entry name" value="Peptidase_M36"/>
</dbReference>
<dbReference type="NCBIfam" id="TIGR04183">
    <property type="entry name" value="Por_Secre_tail"/>
    <property type="match status" value="1"/>
</dbReference>
<dbReference type="Gene3D" id="1.10.390.10">
    <property type="entry name" value="Neutral Protease Domain 2"/>
    <property type="match status" value="1"/>
</dbReference>
<organism evidence="15 16">
    <name type="scientific">Empedobacter falsenii</name>
    <dbReference type="NCBI Taxonomy" id="343874"/>
    <lineage>
        <taxon>Bacteria</taxon>
        <taxon>Pseudomonadati</taxon>
        <taxon>Bacteroidota</taxon>
        <taxon>Flavobacteriia</taxon>
        <taxon>Flavobacteriales</taxon>
        <taxon>Weeksellaceae</taxon>
        <taxon>Empedobacter</taxon>
    </lineage>
</organism>
<evidence type="ECO:0000313" key="15">
    <source>
        <dbReference type="EMBL" id="MDM1551496.1"/>
    </source>
</evidence>
<dbReference type="CDD" id="cd04818">
    <property type="entry name" value="PA_subtilisin_1"/>
    <property type="match status" value="1"/>
</dbReference>
<evidence type="ECO:0000256" key="10">
    <source>
        <dbReference type="ARBA" id="ARBA00023049"/>
    </source>
</evidence>
<dbReference type="EMBL" id="JACALR010000004">
    <property type="protein sequence ID" value="MDM1551496.1"/>
    <property type="molecule type" value="Genomic_DNA"/>
</dbReference>
<dbReference type="InterPro" id="IPR050371">
    <property type="entry name" value="Fungal_virulence_M36"/>
</dbReference>
<evidence type="ECO:0000256" key="4">
    <source>
        <dbReference type="ARBA" id="ARBA00022525"/>
    </source>
</evidence>
<evidence type="ECO:0000256" key="3">
    <source>
        <dbReference type="ARBA" id="ARBA00006006"/>
    </source>
</evidence>
<feature type="signal peptide" evidence="12">
    <location>
        <begin position="1"/>
        <end position="20"/>
    </location>
</feature>
<evidence type="ECO:0000256" key="8">
    <source>
        <dbReference type="ARBA" id="ARBA00022801"/>
    </source>
</evidence>
<evidence type="ECO:0000256" key="2">
    <source>
        <dbReference type="ARBA" id="ARBA00004613"/>
    </source>
</evidence>
<feature type="domain" description="Secretion system C-terminal sorting" evidence="14">
    <location>
        <begin position="831"/>
        <end position="901"/>
    </location>
</feature>
<dbReference type="Proteomes" id="UP001173578">
    <property type="component" value="Unassembled WGS sequence"/>
</dbReference>
<keyword evidence="10" id="KW-0482">Metalloprotease</keyword>
<comment type="caution">
    <text evidence="15">The sequence shown here is derived from an EMBL/GenBank/DDBJ whole genome shotgun (WGS) entry which is preliminary data.</text>
</comment>
<evidence type="ECO:0000256" key="7">
    <source>
        <dbReference type="ARBA" id="ARBA00022729"/>
    </source>
</evidence>
<feature type="chain" id="PRO_5043913791" evidence="12">
    <location>
        <begin position="21"/>
        <end position="903"/>
    </location>
</feature>
<keyword evidence="4" id="KW-0964">Secreted</keyword>
<keyword evidence="9" id="KW-0862">Zinc</keyword>
<gene>
    <name evidence="15" type="ORF">HX095_09740</name>
</gene>
<dbReference type="Gene3D" id="3.50.30.30">
    <property type="match status" value="1"/>
</dbReference>
<sequence>MRKNYFLLLLLSLSSASVFAQSPVQVVDDFLNQTQRKGTINSQFDYTVVTENVVGNNVGDYVKIQQTINGIPVYGTSGTFHVQQGKVINHNENFVNAIVDNTLTVTPKLTIDQAVLGLAKSLGKQYIEIDPKNITAEFKKSAKTYEDKEYVAFLKDSPSFLNYYNDNGTIKLAWVTLAEIKNNDHIDKLERVYETIIDANTGQLLAKKSIINSCNFDATASKQNVYHNNPEDFKWIEKAYATYSPSEESSLLADAPLNATYRVIPATQQSPLKSDFKLLTNTYDPVASKEGWHKLIPEAAARNSSLTKYHTVGNNMQVGYDKDGEFSDIVFGIFQLLIAAGDQFVKNEAYGGEKLLFDFPTPGNSMSYDPLSYTEAASTQMFYSMNSIHDILHYHGFNPKAGSFQMNDGDKSRVIGFSTSGLGKTNTVTNNAVMAYAPILGKNPVTMFFTFDTLAEGAGILEIKDGDLKGIYKGATGNNAGFVFGKSTPVSAEMVLINDNTGTDSQDGCESVVNGDQLNGKFALVNRGSCSFGVKVDNIKAYNPAGILVINNVVGDFVGSMDISNPDLTIPVGGISKDLGDKIKTAISKNEKIVGTMPSSNFKYRVRDSDFDSQVLLHEYTHAVSNRLSAGLISGEEGMGEGWSDYVALNLTQQAYHTAKDLINMGEYAFDGAGLRELPYTTDMKANPHTYDKLKEIGAGENKQHPTGYVWALMLWEMHWKLINKYGFNPDFKSNTGGNNMALDLVLEGIKMQKANPGFVDGRDGILMADVVLNKGENQCLIWEAFAKRGLGYSADQGDPLLRSDGKEAFDLPPTCARLGTDDLEANTVSIYPNPVKDLVYINSKDNVEKYEIIDVTGRVINSGSLKKDGQVSSVSTDSLSAGLYILKLYTDKEVVTKKIIKK</sequence>
<name>A0AAW7DJ33_9FLAO</name>
<keyword evidence="7 12" id="KW-0732">Signal</keyword>
<dbReference type="Pfam" id="PF18962">
    <property type="entry name" value="Por_Secre_tail"/>
    <property type="match status" value="1"/>
</dbReference>
<dbReference type="GO" id="GO:0004222">
    <property type="term" value="F:metalloendopeptidase activity"/>
    <property type="evidence" value="ECO:0007669"/>
    <property type="project" value="InterPro"/>
</dbReference>
<dbReference type="InterPro" id="IPR046450">
    <property type="entry name" value="PA_dom_sf"/>
</dbReference>
<dbReference type="Gene3D" id="3.10.170.10">
    <property type="match status" value="1"/>
</dbReference>
<reference evidence="15" key="2">
    <citation type="journal article" date="2022" name="Sci. Total Environ.">
        <title>Prevalence, transmission, and molecular epidemiology of tet(X)-positive bacteria among humans, animals, and environmental niches in China: An epidemiological, and genomic-based study.</title>
        <authorList>
            <person name="Dong N."/>
            <person name="Zeng Y."/>
            <person name="Cai C."/>
            <person name="Sun C."/>
            <person name="Lu J."/>
            <person name="Liu C."/>
            <person name="Zhou H."/>
            <person name="Sun Q."/>
            <person name="Shu L."/>
            <person name="Wang H."/>
            <person name="Wang Y."/>
            <person name="Wang S."/>
            <person name="Wu C."/>
            <person name="Chan E.W."/>
            <person name="Chen G."/>
            <person name="Shen Z."/>
            <person name="Chen S."/>
            <person name="Zhang R."/>
        </authorList>
    </citation>
    <scope>NUCLEOTIDE SEQUENCE</scope>
    <source>
        <strain evidence="15">210</strain>
    </source>
</reference>
<dbReference type="InterPro" id="IPR003137">
    <property type="entry name" value="PA_domain"/>
</dbReference>
<evidence type="ECO:0000256" key="9">
    <source>
        <dbReference type="ARBA" id="ARBA00022833"/>
    </source>
</evidence>
<dbReference type="PANTHER" id="PTHR33478">
    <property type="entry name" value="EXTRACELLULAR METALLOPROTEINASE MEP"/>
    <property type="match status" value="1"/>
</dbReference>
<evidence type="ECO:0000256" key="6">
    <source>
        <dbReference type="ARBA" id="ARBA00022723"/>
    </source>
</evidence>
<keyword evidence="5" id="KW-0645">Protease</keyword>
<evidence type="ECO:0000256" key="1">
    <source>
        <dbReference type="ARBA" id="ARBA00001947"/>
    </source>
</evidence>
<keyword evidence="11" id="KW-0865">Zymogen</keyword>
<evidence type="ECO:0000256" key="5">
    <source>
        <dbReference type="ARBA" id="ARBA00022670"/>
    </source>
</evidence>
<accession>A0AAW7DJ33</accession>
<comment type="similarity">
    <text evidence="3">Belongs to the peptidase M36 family.</text>
</comment>
<evidence type="ECO:0000256" key="11">
    <source>
        <dbReference type="ARBA" id="ARBA00023145"/>
    </source>
</evidence>
<dbReference type="InterPro" id="IPR026444">
    <property type="entry name" value="Secre_tail"/>
</dbReference>
<proteinExistence type="inferred from homology"/>
<keyword evidence="8" id="KW-0378">Hydrolase</keyword>